<dbReference type="PANTHER" id="PTHR30069:SF29">
    <property type="entry name" value="HEMOGLOBIN AND HEMOGLOBIN-HAPTOGLOBIN-BINDING PROTEIN 1-RELATED"/>
    <property type="match status" value="1"/>
</dbReference>
<evidence type="ECO:0000256" key="7">
    <source>
        <dbReference type="ARBA" id="ARBA00023136"/>
    </source>
</evidence>
<dbReference type="PROSITE" id="PS52016">
    <property type="entry name" value="TONB_DEPENDENT_REC_3"/>
    <property type="match status" value="1"/>
</dbReference>
<dbReference type="Pfam" id="PF00593">
    <property type="entry name" value="TonB_dep_Rec_b-barrel"/>
    <property type="match status" value="1"/>
</dbReference>
<evidence type="ECO:0000313" key="15">
    <source>
        <dbReference type="Proteomes" id="UP000680038"/>
    </source>
</evidence>
<evidence type="ECO:0000256" key="2">
    <source>
        <dbReference type="ARBA" id="ARBA00022448"/>
    </source>
</evidence>
<feature type="domain" description="TonB-dependent receptor plug" evidence="13">
    <location>
        <begin position="144"/>
        <end position="244"/>
    </location>
</feature>
<dbReference type="GO" id="GO:0009279">
    <property type="term" value="C:cell outer membrane"/>
    <property type="evidence" value="ECO:0007669"/>
    <property type="project" value="UniProtKB-SubCell"/>
</dbReference>
<keyword evidence="9 10" id="KW-0998">Cell outer membrane</keyword>
<accession>A0A916JH53</accession>
<evidence type="ECO:0000256" key="3">
    <source>
        <dbReference type="ARBA" id="ARBA00022452"/>
    </source>
</evidence>
<comment type="similarity">
    <text evidence="10 11">Belongs to the TonB-dependent receptor family.</text>
</comment>
<dbReference type="Gene3D" id="2.60.40.1120">
    <property type="entry name" value="Carboxypeptidase-like, regulatory domain"/>
    <property type="match status" value="1"/>
</dbReference>
<dbReference type="Gene3D" id="2.40.170.20">
    <property type="entry name" value="TonB-dependent receptor, beta-barrel domain"/>
    <property type="match status" value="1"/>
</dbReference>
<evidence type="ECO:0000256" key="9">
    <source>
        <dbReference type="ARBA" id="ARBA00023237"/>
    </source>
</evidence>
<dbReference type="InterPro" id="IPR039426">
    <property type="entry name" value="TonB-dep_rcpt-like"/>
</dbReference>
<dbReference type="SUPFAM" id="SSF56935">
    <property type="entry name" value="Porins"/>
    <property type="match status" value="1"/>
</dbReference>
<sequence>MIPPILHTASAKPGYTLRKGVSESIVIILIGLFTVSKGYAQVPVCGCFVKGVVRDQHTGQSLVGATILILEQNTAVSTDSQGKYQITNLCPGHYTLECRIIGYAPFRQVIDLTEGHEENFLLQEQEIHLKDIEITAHRTDTPSSQPLTVISGTELFQTRGQTLAESMKGLTGVNVLQTGSSIAKPIIHGLHSNRVLIMNNGVRQEGQQWGSEHAPEIDPFVATRLSVVKGAAGVRYGSDAIGGVILVDMEELPVNKPLSGEINLVGQTNGRQGVVSGTLQGGIKGFTGFGWRAQGTIKRSGNIRTPGYFLDNTGTSEKNFSLSAGYRKKGFGLDIFYSLFDTEIGIFSGSHIGSVTDLLNVIKNGEPFVKSGFSYDIGRPYQDVTHQLAKAEAHYHFNDGNRIQWTIANQLNNRAEYDLHRPRNDSIAALNHPELSFKLNTLTNDIIWDHKPIAGKLSGQLGLSTLYQYNLMSGRPLIPNFNQFNIGVFLIERFVKDKWELEGGLRYDYRHLITHRIVSKEKVSNEFNFDNLSGTLGASYNFSSKLSASLNLGTAWRAPNVSELYSDGVHHGAAAYEKGDATLKPEKAFNSMASIKYSYDKLTVELGGYINYIADYIYLQPQPEPILTIRGAFPYFKYTQTNAIFKGIDASANWQFIKNLTLTSKITYLRVYDNKNDSYLVMIPPNRWDNQLKYELPLEGKWRKIFLSAGNLWVARQKRVPPNSDFLAPPPAYSLWNLQAGGSIPFSEARDLELSLSVQNLFNISYRDYMNRFRYYANDMGRQISLRVRWKFGS</sequence>
<dbReference type="SUPFAM" id="SSF49464">
    <property type="entry name" value="Carboxypeptidase regulatory domain-like"/>
    <property type="match status" value="1"/>
</dbReference>
<dbReference type="InterPro" id="IPR008969">
    <property type="entry name" value="CarboxyPept-like_regulatory"/>
</dbReference>
<dbReference type="InterPro" id="IPR012910">
    <property type="entry name" value="Plug_dom"/>
</dbReference>
<dbReference type="Pfam" id="PF13715">
    <property type="entry name" value="CarbopepD_reg_2"/>
    <property type="match status" value="1"/>
</dbReference>
<evidence type="ECO:0000259" key="13">
    <source>
        <dbReference type="Pfam" id="PF07715"/>
    </source>
</evidence>
<evidence type="ECO:0000256" key="4">
    <source>
        <dbReference type="ARBA" id="ARBA00022692"/>
    </source>
</evidence>
<dbReference type="Pfam" id="PF07715">
    <property type="entry name" value="Plug"/>
    <property type="match status" value="1"/>
</dbReference>
<dbReference type="GO" id="GO:0044718">
    <property type="term" value="P:siderophore transmembrane transport"/>
    <property type="evidence" value="ECO:0007669"/>
    <property type="project" value="TreeGrafter"/>
</dbReference>
<organism evidence="14 15">
    <name type="scientific">Dyadobacter helix</name>
    <dbReference type="NCBI Taxonomy" id="2822344"/>
    <lineage>
        <taxon>Bacteria</taxon>
        <taxon>Pseudomonadati</taxon>
        <taxon>Bacteroidota</taxon>
        <taxon>Cytophagia</taxon>
        <taxon>Cytophagales</taxon>
        <taxon>Spirosomataceae</taxon>
        <taxon>Dyadobacter</taxon>
    </lineage>
</organism>
<evidence type="ECO:0000256" key="5">
    <source>
        <dbReference type="ARBA" id="ARBA00022729"/>
    </source>
</evidence>
<evidence type="ECO:0000259" key="12">
    <source>
        <dbReference type="Pfam" id="PF00593"/>
    </source>
</evidence>
<gene>
    <name evidence="14" type="primary">btuB_16</name>
    <name evidence="14" type="ORF">DYBT9275_03934</name>
</gene>
<dbReference type="PANTHER" id="PTHR30069">
    <property type="entry name" value="TONB-DEPENDENT OUTER MEMBRANE RECEPTOR"/>
    <property type="match status" value="1"/>
</dbReference>
<feature type="domain" description="TonB-dependent receptor-like beta-barrel" evidence="12">
    <location>
        <begin position="375"/>
        <end position="761"/>
    </location>
</feature>
<evidence type="ECO:0000256" key="8">
    <source>
        <dbReference type="ARBA" id="ARBA00023170"/>
    </source>
</evidence>
<evidence type="ECO:0000256" key="6">
    <source>
        <dbReference type="ARBA" id="ARBA00023077"/>
    </source>
</evidence>
<dbReference type="InterPro" id="IPR000531">
    <property type="entry name" value="Beta-barrel_TonB"/>
</dbReference>
<evidence type="ECO:0000313" key="14">
    <source>
        <dbReference type="EMBL" id="CAG5006958.1"/>
    </source>
</evidence>
<keyword evidence="3 10" id="KW-1134">Transmembrane beta strand</keyword>
<evidence type="ECO:0000256" key="10">
    <source>
        <dbReference type="PROSITE-ProRule" id="PRU01360"/>
    </source>
</evidence>
<keyword evidence="8" id="KW-0675">Receptor</keyword>
<proteinExistence type="inferred from homology"/>
<protein>
    <submittedName>
        <fullName evidence="14">Vitamin B12 transporter BtuB</fullName>
    </submittedName>
</protein>
<dbReference type="GO" id="GO:0015344">
    <property type="term" value="F:siderophore uptake transmembrane transporter activity"/>
    <property type="evidence" value="ECO:0007669"/>
    <property type="project" value="TreeGrafter"/>
</dbReference>
<dbReference type="InterPro" id="IPR037066">
    <property type="entry name" value="Plug_dom_sf"/>
</dbReference>
<comment type="subcellular location">
    <subcellularLocation>
        <location evidence="1 10">Cell outer membrane</location>
        <topology evidence="1 10">Multi-pass membrane protein</topology>
    </subcellularLocation>
</comment>
<keyword evidence="6 11" id="KW-0798">TonB box</keyword>
<dbReference type="EMBL" id="CAJRAF010000002">
    <property type="protein sequence ID" value="CAG5006958.1"/>
    <property type="molecule type" value="Genomic_DNA"/>
</dbReference>
<evidence type="ECO:0000256" key="11">
    <source>
        <dbReference type="RuleBase" id="RU003357"/>
    </source>
</evidence>
<keyword evidence="4 10" id="KW-0812">Transmembrane</keyword>
<dbReference type="RefSeq" id="WP_215240359.1">
    <property type="nucleotide sequence ID" value="NZ_CAJRAF010000002.1"/>
</dbReference>
<keyword evidence="2 10" id="KW-0813">Transport</keyword>
<name>A0A916JH53_9BACT</name>
<dbReference type="Proteomes" id="UP000680038">
    <property type="component" value="Unassembled WGS sequence"/>
</dbReference>
<dbReference type="AlphaFoldDB" id="A0A916JH53"/>
<dbReference type="CDD" id="cd01347">
    <property type="entry name" value="ligand_gated_channel"/>
    <property type="match status" value="1"/>
</dbReference>
<dbReference type="InterPro" id="IPR036942">
    <property type="entry name" value="Beta-barrel_TonB_sf"/>
</dbReference>
<keyword evidence="15" id="KW-1185">Reference proteome</keyword>
<keyword evidence="7 10" id="KW-0472">Membrane</keyword>
<dbReference type="Gene3D" id="2.170.130.10">
    <property type="entry name" value="TonB-dependent receptor, plug domain"/>
    <property type="match status" value="1"/>
</dbReference>
<reference evidence="14" key="1">
    <citation type="submission" date="2021-04" db="EMBL/GenBank/DDBJ databases">
        <authorList>
            <person name="Rodrigo-Torres L."/>
            <person name="Arahal R. D."/>
            <person name="Lucena T."/>
        </authorList>
    </citation>
    <scope>NUCLEOTIDE SEQUENCE</scope>
    <source>
        <strain evidence="14">CECT 9275</strain>
    </source>
</reference>
<comment type="caution">
    <text evidence="14">The sequence shown here is derived from an EMBL/GenBank/DDBJ whole genome shotgun (WGS) entry which is preliminary data.</text>
</comment>
<keyword evidence="5" id="KW-0732">Signal</keyword>
<evidence type="ECO:0000256" key="1">
    <source>
        <dbReference type="ARBA" id="ARBA00004571"/>
    </source>
</evidence>